<keyword evidence="6" id="KW-1185">Reference proteome</keyword>
<dbReference type="Pfam" id="PF00128">
    <property type="entry name" value="Alpha-amylase"/>
    <property type="match status" value="2"/>
</dbReference>
<evidence type="ECO:0000259" key="4">
    <source>
        <dbReference type="SMART" id="SM00642"/>
    </source>
</evidence>
<dbReference type="RefSeq" id="WP_165265373.1">
    <property type="nucleotide sequence ID" value="NZ_JAALLS010000001.1"/>
</dbReference>
<comment type="caution">
    <text evidence="5">The sequence shown here is derived from an EMBL/GenBank/DDBJ whole genome shotgun (WGS) entry which is preliminary data.</text>
</comment>
<dbReference type="PANTHER" id="PTHR10357:SF210">
    <property type="entry name" value="MALTODEXTRIN GLUCOSIDASE"/>
    <property type="match status" value="1"/>
</dbReference>
<dbReference type="SUPFAM" id="SSF51445">
    <property type="entry name" value="(Trans)glycosidases"/>
    <property type="match status" value="1"/>
</dbReference>
<proteinExistence type="predicted"/>
<dbReference type="CDD" id="cd11338">
    <property type="entry name" value="AmyAc_CMD"/>
    <property type="match status" value="1"/>
</dbReference>
<evidence type="ECO:0000313" key="6">
    <source>
        <dbReference type="Proteomes" id="UP000479132"/>
    </source>
</evidence>
<dbReference type="SMART" id="SM00642">
    <property type="entry name" value="Aamy"/>
    <property type="match status" value="1"/>
</dbReference>
<dbReference type="Gene3D" id="2.60.40.1180">
    <property type="entry name" value="Golgi alpha-mannosidase II"/>
    <property type="match status" value="1"/>
</dbReference>
<name>A0A6M1SU40_9BACT</name>
<keyword evidence="1" id="KW-0378">Hydrolase</keyword>
<reference evidence="5 6" key="1">
    <citation type="submission" date="2020-02" db="EMBL/GenBank/DDBJ databases">
        <title>Aliifodinibius halophilus 2W32, complete genome.</title>
        <authorList>
            <person name="Li Y."/>
            <person name="Wu S."/>
        </authorList>
    </citation>
    <scope>NUCLEOTIDE SEQUENCE [LARGE SCALE GENOMIC DNA]</scope>
    <source>
        <strain evidence="5 6">2W32</strain>
    </source>
</reference>
<evidence type="ECO:0000256" key="1">
    <source>
        <dbReference type="ARBA" id="ARBA00022801"/>
    </source>
</evidence>
<keyword evidence="2" id="KW-0326">Glycosidase</keyword>
<protein>
    <submittedName>
        <fullName evidence="5">Alpha-amylase</fullName>
    </submittedName>
</protein>
<dbReference type="GO" id="GO:0016798">
    <property type="term" value="F:hydrolase activity, acting on glycosyl bonds"/>
    <property type="evidence" value="ECO:0007669"/>
    <property type="project" value="UniProtKB-KW"/>
</dbReference>
<dbReference type="InterPro" id="IPR013780">
    <property type="entry name" value="Glyco_hydro_b"/>
</dbReference>
<dbReference type="GO" id="GO:0005975">
    <property type="term" value="P:carbohydrate metabolic process"/>
    <property type="evidence" value="ECO:0007669"/>
    <property type="project" value="InterPro"/>
</dbReference>
<dbReference type="EMBL" id="JAALLS010000001">
    <property type="protein sequence ID" value="NGP87026.1"/>
    <property type="molecule type" value="Genomic_DNA"/>
</dbReference>
<evidence type="ECO:0000256" key="2">
    <source>
        <dbReference type="ARBA" id="ARBA00023295"/>
    </source>
</evidence>
<feature type="region of interest" description="Disordered" evidence="3">
    <location>
        <begin position="445"/>
        <end position="467"/>
    </location>
</feature>
<dbReference type="Gene3D" id="3.20.20.80">
    <property type="entry name" value="Glycosidases"/>
    <property type="match status" value="1"/>
</dbReference>
<dbReference type="PANTHER" id="PTHR10357">
    <property type="entry name" value="ALPHA-AMYLASE FAMILY MEMBER"/>
    <property type="match status" value="1"/>
</dbReference>
<evidence type="ECO:0000256" key="3">
    <source>
        <dbReference type="SAM" id="MobiDB-lite"/>
    </source>
</evidence>
<dbReference type="SUPFAM" id="SSF51011">
    <property type="entry name" value="Glycosyl hydrolase domain"/>
    <property type="match status" value="1"/>
</dbReference>
<dbReference type="InterPro" id="IPR006047">
    <property type="entry name" value="GH13_cat_dom"/>
</dbReference>
<dbReference type="AlphaFoldDB" id="A0A6M1SU40"/>
<accession>A0A6M1SU40</accession>
<dbReference type="InterPro" id="IPR017853">
    <property type="entry name" value="GH"/>
</dbReference>
<evidence type="ECO:0000313" key="5">
    <source>
        <dbReference type="EMBL" id="NGP87026.1"/>
    </source>
</evidence>
<sequence>MSIQQDNEYSTPDWAKHVIWYQVFPERFCNGDPSNDPTAERLGMPEDWEISPWTGDWYEQAPWEKEYSDTFRKSVYKRRYGGDLQGVLDKLDYLEELGIGGIYLNPVFDAVSLHKYDASYYHHVDRFFGPDPEGDAQIMEQEDPSDPSTWQWTSADKMLLKLIEEVHERGMRIILDGVFNHTGTDFWAFRDVLEHQQDSQFKDWYAVQSFEDPSDPESEFLYDSWWGVKSLPALKEEGKTLVAPVKEHIFEITRRWMDPDSDGDPSDGIDGWRLDVPEEIGKEFWKEWNELVTSINPEVFTVGEIWTKKSRKWVTKDLFSSSMNYPFTNAVIEYMVNESVKASEFLKELRNLRRQFPKDARFVLQNLMDSHDTPRLASMIVNSDLEFGEETKPKEGFKVRKPNIEERRVQRLIALLQYTYVGAPMIYYGTEAGMWGADDPDDRKPMVWPEHEYDPEKEHPLDKERPADDNNFDRQLFEWYKKLGAIRNAHLPLRIGEFQELAVDNARNHFCFARILNQKMFCIVAINRSDRTQKVSIPLSNFDIPENNHLENLVTGTRINVKDEQATLTLSPVTGAILSPENR</sequence>
<dbReference type="Proteomes" id="UP000479132">
    <property type="component" value="Unassembled WGS sequence"/>
</dbReference>
<feature type="domain" description="Glycosyl hydrolase family 13 catalytic" evidence="4">
    <location>
        <begin position="22"/>
        <end position="487"/>
    </location>
</feature>
<organism evidence="5 6">
    <name type="scientific">Fodinibius halophilus</name>
    <dbReference type="NCBI Taxonomy" id="1736908"/>
    <lineage>
        <taxon>Bacteria</taxon>
        <taxon>Pseudomonadati</taxon>
        <taxon>Balneolota</taxon>
        <taxon>Balneolia</taxon>
        <taxon>Balneolales</taxon>
        <taxon>Balneolaceae</taxon>
        <taxon>Fodinibius</taxon>
    </lineage>
</organism>
<gene>
    <name evidence="5" type="ORF">G3569_01565</name>
</gene>